<evidence type="ECO:0000259" key="5">
    <source>
        <dbReference type="PROSITE" id="PS01180"/>
    </source>
</evidence>
<dbReference type="InterPro" id="IPR014853">
    <property type="entry name" value="VWF/SSPO/ZAN-like_Cys-rich_dom"/>
</dbReference>
<sequence>MMRVLLILFSLMLGTYGQDCGGNLVAPTGIRRFNSPGYPNNYTDNTDCEWRIRTGRNAQIVIKFEDFETEEIHDYVEIEDGSETLRYSGKALVNVPYMSRNSEIVVRFHSDAQRNFKGFRASYTKNGRARSRDCREVLTLSATPQTISSYPPGRNYLNWRRCFWVLKAPEGSQAQITFSDIALHGSNDYIEVFENVKRLALIHESTMVKNTYTSAGNILTVHFNTDRRGGARGFEASCIEATCGGTFTINDDSYHTITSPGYPFSTGTLLDCDYVIQAQDGYKVEVTLDVETEAGFDYVEIIDNGESVATLNTETGYKYTSKGNLLTIKYFTDVATTLKGFFCKYKQIEAVSVPEKAHCKISGDPHYTTFDGKRYDFMGECSYTLVDSHETDDYPKFVIEGVNGYRHGRTTVSYLEEVVVRIGNNPPIVLNSGKKITVGKKPYNLGSHLFDKSVVMYKSGRDILFKSTFGLTFRYRDAFLKITLPKKFSTLVDGLCGNFDGKPEVIEGPNQFANPFQTDTKPGSCPELEMPTDGPPPKIQCLCKEPTEEPPVCPPAKQTEFAELCSILKDDNKCFESCTLDPTPYFEDCVYDACAFDEIRDSLEQNVAAYATACQREGHDVCNWREMTETPLLCPANSHYELRTPMCPETCINPDKPEITCNETGFVEGCLCNDGFILSDEECVPLSECGCLVETEKEISYYKNGQTFYTDDTCTNKCTCKDTAITCANSPCEECEECDAEQGLCVLPSYDVPGGEEIGTAWGDPHYLTFDGAGWLDFYGVCSYTLVETHKIDRDNSKWIHVISRNERRHGNDVVSYVRDLTVKLGKLTIQLEKNGVIKVNGKVVQGYISPDVTVSPSGTNIILKTKHGVHVTFDGVYTARVRLPCTYRNKIRGLFGNFDGDATNELIKKNGEIAADYNEMASSYQVGDCANTDTPSFSCSPEDEAKWAAEEYCGMLTKADGAFAECHSLIDTTSFAEKCAIDLCANNGDPNILKEVS</sequence>
<dbReference type="Gene3D" id="2.10.25.10">
    <property type="entry name" value="Laminin"/>
    <property type="match status" value="1"/>
</dbReference>
<dbReference type="EMBL" id="CAWYQH010000002">
    <property type="protein sequence ID" value="CAK8673416.1"/>
    <property type="molecule type" value="Genomic_DNA"/>
</dbReference>
<dbReference type="Pfam" id="PF01826">
    <property type="entry name" value="TIL"/>
    <property type="match status" value="1"/>
</dbReference>
<accession>A0ABP0F3J8</accession>
<dbReference type="PANTHER" id="PTHR11339">
    <property type="entry name" value="EXTRACELLULAR MATRIX GLYCOPROTEIN RELATED"/>
    <property type="match status" value="1"/>
</dbReference>
<dbReference type="Proteomes" id="UP001642483">
    <property type="component" value="Unassembled WGS sequence"/>
</dbReference>
<keyword evidence="8" id="KW-1185">Reference proteome</keyword>
<dbReference type="InterPro" id="IPR035914">
    <property type="entry name" value="Sperma_CUB_dom_sf"/>
</dbReference>
<dbReference type="PROSITE" id="PS01180">
    <property type="entry name" value="CUB"/>
    <property type="match status" value="3"/>
</dbReference>
<feature type="domain" description="VWFD" evidence="6">
    <location>
        <begin position="357"/>
        <end position="542"/>
    </location>
</feature>
<dbReference type="InterPro" id="IPR000859">
    <property type="entry name" value="CUB_dom"/>
</dbReference>
<gene>
    <name evidence="7" type="ORF">CVLEPA_LOCUS3207</name>
</gene>
<evidence type="ECO:0000256" key="3">
    <source>
        <dbReference type="PROSITE-ProRule" id="PRU00059"/>
    </source>
</evidence>
<keyword evidence="2" id="KW-0325">Glycoprotein</keyword>
<dbReference type="SMART" id="SM00042">
    <property type="entry name" value="CUB"/>
    <property type="match status" value="3"/>
</dbReference>
<evidence type="ECO:0000259" key="6">
    <source>
        <dbReference type="PROSITE" id="PS51233"/>
    </source>
</evidence>
<evidence type="ECO:0000313" key="7">
    <source>
        <dbReference type="EMBL" id="CAK8673416.1"/>
    </source>
</evidence>
<feature type="signal peptide" evidence="4">
    <location>
        <begin position="1"/>
        <end position="17"/>
    </location>
</feature>
<dbReference type="SUPFAM" id="SSF57567">
    <property type="entry name" value="Serine protease inhibitors"/>
    <property type="match status" value="1"/>
</dbReference>
<dbReference type="SMART" id="SM00216">
    <property type="entry name" value="VWD"/>
    <property type="match status" value="2"/>
</dbReference>
<dbReference type="Pfam" id="PF08742">
    <property type="entry name" value="C8"/>
    <property type="match status" value="2"/>
</dbReference>
<dbReference type="PANTHER" id="PTHR11339:SF373">
    <property type="entry name" value="VWFD DOMAIN-CONTAINING PROTEIN"/>
    <property type="match status" value="1"/>
</dbReference>
<feature type="domain" description="CUB" evidence="5">
    <location>
        <begin position="243"/>
        <end position="348"/>
    </location>
</feature>
<name>A0ABP0F3J8_CLALP</name>
<dbReference type="PROSITE" id="PS51233">
    <property type="entry name" value="VWFD"/>
    <property type="match status" value="2"/>
</dbReference>
<reference evidence="7 8" key="1">
    <citation type="submission" date="2024-02" db="EMBL/GenBank/DDBJ databases">
        <authorList>
            <person name="Daric V."/>
            <person name="Darras S."/>
        </authorList>
    </citation>
    <scope>NUCLEOTIDE SEQUENCE [LARGE SCALE GENOMIC DNA]</scope>
</reference>
<dbReference type="InterPro" id="IPR050780">
    <property type="entry name" value="Mucin_vWF_Thrombospondin_sf"/>
</dbReference>
<dbReference type="InterPro" id="IPR001846">
    <property type="entry name" value="VWF_type-D"/>
</dbReference>
<protein>
    <submittedName>
        <fullName evidence="7">Uncharacterized protein</fullName>
    </submittedName>
</protein>
<evidence type="ECO:0000256" key="4">
    <source>
        <dbReference type="SAM" id="SignalP"/>
    </source>
</evidence>
<dbReference type="InterPro" id="IPR036084">
    <property type="entry name" value="Ser_inhib-like_sf"/>
</dbReference>
<organism evidence="7 8">
    <name type="scientific">Clavelina lepadiformis</name>
    <name type="common">Light-bulb sea squirt</name>
    <name type="synonym">Ascidia lepadiformis</name>
    <dbReference type="NCBI Taxonomy" id="159417"/>
    <lineage>
        <taxon>Eukaryota</taxon>
        <taxon>Metazoa</taxon>
        <taxon>Chordata</taxon>
        <taxon>Tunicata</taxon>
        <taxon>Ascidiacea</taxon>
        <taxon>Aplousobranchia</taxon>
        <taxon>Clavelinidae</taxon>
        <taxon>Clavelina</taxon>
    </lineage>
</organism>
<evidence type="ECO:0000256" key="1">
    <source>
        <dbReference type="ARBA" id="ARBA00023157"/>
    </source>
</evidence>
<feature type="domain" description="CUB" evidence="5">
    <location>
        <begin position="20"/>
        <end position="126"/>
    </location>
</feature>
<dbReference type="InterPro" id="IPR002919">
    <property type="entry name" value="TIL_dom"/>
</dbReference>
<dbReference type="CDD" id="cd00041">
    <property type="entry name" value="CUB"/>
    <property type="match status" value="3"/>
</dbReference>
<dbReference type="Pfam" id="PF00431">
    <property type="entry name" value="CUB"/>
    <property type="match status" value="3"/>
</dbReference>
<keyword evidence="1" id="KW-1015">Disulfide bond</keyword>
<comment type="caution">
    <text evidence="7">The sequence shown here is derived from an EMBL/GenBank/DDBJ whole genome shotgun (WGS) entry which is preliminary data.</text>
</comment>
<proteinExistence type="predicted"/>
<comment type="caution">
    <text evidence="3">Lacks conserved residue(s) required for the propagation of feature annotation.</text>
</comment>
<keyword evidence="4" id="KW-0732">Signal</keyword>
<feature type="chain" id="PRO_5047199998" evidence="4">
    <location>
        <begin position="18"/>
        <end position="998"/>
    </location>
</feature>
<dbReference type="Pfam" id="PF00094">
    <property type="entry name" value="VWD"/>
    <property type="match status" value="2"/>
</dbReference>
<dbReference type="CDD" id="cd19941">
    <property type="entry name" value="TIL"/>
    <property type="match status" value="1"/>
</dbReference>
<dbReference type="SMART" id="SM00832">
    <property type="entry name" value="C8"/>
    <property type="match status" value="2"/>
</dbReference>
<evidence type="ECO:0000313" key="8">
    <source>
        <dbReference type="Proteomes" id="UP001642483"/>
    </source>
</evidence>
<dbReference type="SUPFAM" id="SSF49854">
    <property type="entry name" value="Spermadhesin, CUB domain"/>
    <property type="match status" value="3"/>
</dbReference>
<dbReference type="Gene3D" id="2.60.120.290">
    <property type="entry name" value="Spermadhesin, CUB domain"/>
    <property type="match status" value="3"/>
</dbReference>
<feature type="domain" description="CUB" evidence="5">
    <location>
        <begin position="134"/>
        <end position="241"/>
    </location>
</feature>
<evidence type="ECO:0000256" key="2">
    <source>
        <dbReference type="ARBA" id="ARBA00023180"/>
    </source>
</evidence>
<feature type="domain" description="VWFD" evidence="6">
    <location>
        <begin position="757"/>
        <end position="941"/>
    </location>
</feature>